<evidence type="ECO:0000313" key="7">
    <source>
        <dbReference type="Proteomes" id="UP000323011"/>
    </source>
</evidence>
<dbReference type="PROSITE" id="PS00108">
    <property type="entry name" value="PROTEIN_KINASE_ST"/>
    <property type="match status" value="1"/>
</dbReference>
<dbReference type="InterPro" id="IPR008271">
    <property type="entry name" value="Ser/Thr_kinase_AS"/>
</dbReference>
<accession>A0A5A8CQW4</accession>
<comment type="caution">
    <text evidence="6">The sequence shown here is derived from an EMBL/GenBank/DDBJ whole genome shotgun (WGS) entry which is preliminary data.</text>
</comment>
<keyword evidence="1 3" id="KW-0547">Nucleotide-binding</keyword>
<organism evidence="6 7">
    <name type="scientific">Cafeteria roenbergensis</name>
    <name type="common">Marine flagellate</name>
    <dbReference type="NCBI Taxonomy" id="33653"/>
    <lineage>
        <taxon>Eukaryota</taxon>
        <taxon>Sar</taxon>
        <taxon>Stramenopiles</taxon>
        <taxon>Bigyra</taxon>
        <taxon>Opalozoa</taxon>
        <taxon>Bicosoecida</taxon>
        <taxon>Cafeteriaceae</taxon>
        <taxon>Cafeteria</taxon>
    </lineage>
</organism>
<dbReference type="EMBL" id="VLTN01000007">
    <property type="protein sequence ID" value="KAA0155436.1"/>
    <property type="molecule type" value="Genomic_DNA"/>
</dbReference>
<dbReference type="GO" id="GO:0004674">
    <property type="term" value="F:protein serine/threonine kinase activity"/>
    <property type="evidence" value="ECO:0007669"/>
    <property type="project" value="UniProtKB-KW"/>
</dbReference>
<name>A0A5A8CQW4_CAFRO</name>
<evidence type="ECO:0000313" key="6">
    <source>
        <dbReference type="EMBL" id="KAA0155436.1"/>
    </source>
</evidence>
<dbReference type="Gene3D" id="1.10.510.10">
    <property type="entry name" value="Transferase(Phosphotransferase) domain 1"/>
    <property type="match status" value="1"/>
</dbReference>
<feature type="binding site" evidence="3">
    <location>
        <position position="54"/>
    </location>
    <ligand>
        <name>ATP</name>
        <dbReference type="ChEBI" id="CHEBI:30616"/>
    </ligand>
</feature>
<keyword evidence="4" id="KW-0723">Serine/threonine-protein kinase</keyword>
<feature type="domain" description="Protein kinase" evidence="5">
    <location>
        <begin position="22"/>
        <end position="351"/>
    </location>
</feature>
<evidence type="ECO:0000256" key="4">
    <source>
        <dbReference type="RuleBase" id="RU000304"/>
    </source>
</evidence>
<keyword evidence="2 3" id="KW-0067">ATP-binding</keyword>
<dbReference type="SMART" id="SM00220">
    <property type="entry name" value="S_TKc"/>
    <property type="match status" value="1"/>
</dbReference>
<keyword evidence="4" id="KW-0808">Transferase</keyword>
<dbReference type="PROSITE" id="PS50011">
    <property type="entry name" value="PROTEIN_KINASE_DOM"/>
    <property type="match status" value="1"/>
</dbReference>
<dbReference type="Proteomes" id="UP000323011">
    <property type="component" value="Unassembled WGS sequence"/>
</dbReference>
<gene>
    <name evidence="6" type="ORF">FNF29_01811</name>
</gene>
<evidence type="ECO:0000256" key="2">
    <source>
        <dbReference type="ARBA" id="ARBA00022840"/>
    </source>
</evidence>
<dbReference type="PROSITE" id="PS00107">
    <property type="entry name" value="PROTEIN_KINASE_ATP"/>
    <property type="match status" value="1"/>
</dbReference>
<dbReference type="SUPFAM" id="SSF56112">
    <property type="entry name" value="Protein kinase-like (PK-like)"/>
    <property type="match status" value="1"/>
</dbReference>
<evidence type="ECO:0000256" key="3">
    <source>
        <dbReference type="PROSITE-ProRule" id="PRU10141"/>
    </source>
</evidence>
<dbReference type="InterPro" id="IPR000719">
    <property type="entry name" value="Prot_kinase_dom"/>
</dbReference>
<evidence type="ECO:0000256" key="1">
    <source>
        <dbReference type="ARBA" id="ARBA00022741"/>
    </source>
</evidence>
<dbReference type="AlphaFoldDB" id="A0A5A8CQW4"/>
<dbReference type="InterPro" id="IPR011009">
    <property type="entry name" value="Kinase-like_dom_sf"/>
</dbReference>
<comment type="similarity">
    <text evidence="4">Belongs to the protein kinase superfamily.</text>
</comment>
<keyword evidence="4" id="KW-0418">Kinase</keyword>
<sequence>MPGKADPDTPLPLVAGLEVGPWVLDRLLGSGSFGQVWSAHTLAPSKEAGPWALKLSQLYDDAALAKRKRNPRAKIRQTQAAQRLFNEYQITALRLRAKMTTEPLAMRCLAFPPSVGATGKGAGYRYLAMRDAGSDLSIVTAALNAFRLPIGAVCAIGVDMVDALRLMHVRADVLHLDLKPDNICISRPADPDPALPACATLIDFTTCMPVRDFKGERTPVSALGVTSFSSLRIEAEPDGGLVPAMDLEGLAIVLAALAGCPGPWFGPEPERERLRKLFATAQKALSSSASPALPPAEAKAAADLAQWSMGLPKPLGRTVALCLSMPADPAVEDYAAMRQLLAAYADRKELLRVVEAAEGARAGKQRHSDLLAFPCLKQWQ</sequence>
<dbReference type="GO" id="GO:0005524">
    <property type="term" value="F:ATP binding"/>
    <property type="evidence" value="ECO:0007669"/>
    <property type="project" value="UniProtKB-UniRule"/>
</dbReference>
<dbReference type="InterPro" id="IPR017441">
    <property type="entry name" value="Protein_kinase_ATP_BS"/>
</dbReference>
<reference evidence="6 7" key="1">
    <citation type="submission" date="2019-07" db="EMBL/GenBank/DDBJ databases">
        <title>Genomes of Cafeteria roenbergensis.</title>
        <authorList>
            <person name="Fischer M.G."/>
            <person name="Hackl T."/>
            <person name="Roman M."/>
        </authorList>
    </citation>
    <scope>NUCLEOTIDE SEQUENCE [LARGE SCALE GENOMIC DNA]</scope>
    <source>
        <strain evidence="6 7">BVI</strain>
    </source>
</reference>
<keyword evidence="7" id="KW-1185">Reference proteome</keyword>
<evidence type="ECO:0000259" key="5">
    <source>
        <dbReference type="PROSITE" id="PS50011"/>
    </source>
</evidence>
<proteinExistence type="inferred from homology"/>
<protein>
    <recommendedName>
        <fullName evidence="5">Protein kinase domain-containing protein</fullName>
    </recommendedName>
</protein>